<evidence type="ECO:0000256" key="2">
    <source>
        <dbReference type="ARBA" id="ARBA00022723"/>
    </source>
</evidence>
<keyword evidence="5 6" id="KW-0482">Metalloprotease</keyword>
<evidence type="ECO:0000259" key="7">
    <source>
        <dbReference type="Pfam" id="PF01435"/>
    </source>
</evidence>
<sequence length="269" mass="28946">MKKLVLTLGVLLLLSGCKTNPFSGKSTMAFVSDASLFPSSFQQYGEFLKEHKVIKGTKDAKRIEDIGNKIRIAAEKWLTANGYPTYLQDYRWEYNLVDDKEVNAWCMPGGKIVFFTGILPICQTDAGIATVMGHEVSHALANHGQQRMSAAMLQQAAALGLDAATANSKEGTKQALGMAFGLGSQYGVMLPFSRSNETEADKIGLTLMAIAGYNPDEAVSFWSRMAANSGGGGGSSFTSTHPSNQERIDNLKKLIPAAKAEAAKYGVTF</sequence>
<reference evidence="8 9" key="1">
    <citation type="submission" date="2018-06" db="EMBL/GenBank/DDBJ databases">
        <authorList>
            <consortium name="Pathogen Informatics"/>
            <person name="Doyle S."/>
        </authorList>
    </citation>
    <scope>NUCLEOTIDE SEQUENCE [LARGE SCALE GENOMIC DNA]</scope>
    <source>
        <strain evidence="8 9">NCTC11179</strain>
    </source>
</reference>
<protein>
    <submittedName>
        <fullName evidence="8">Uncharacterized metalloprotease yggG</fullName>
        <ecNumber evidence="8">3.4.24.-</ecNumber>
    </submittedName>
</protein>
<dbReference type="GO" id="GO:0051603">
    <property type="term" value="P:proteolysis involved in protein catabolic process"/>
    <property type="evidence" value="ECO:0007669"/>
    <property type="project" value="TreeGrafter"/>
</dbReference>
<comment type="similarity">
    <text evidence="6">Belongs to the peptidase M48 family.</text>
</comment>
<dbReference type="PANTHER" id="PTHR22726:SF1">
    <property type="entry name" value="METALLOENDOPEPTIDASE OMA1, MITOCHONDRIAL"/>
    <property type="match status" value="1"/>
</dbReference>
<dbReference type="InterPro" id="IPR001915">
    <property type="entry name" value="Peptidase_M48"/>
</dbReference>
<evidence type="ECO:0000313" key="8">
    <source>
        <dbReference type="EMBL" id="STZ69983.1"/>
    </source>
</evidence>
<comment type="cofactor">
    <cofactor evidence="6">
        <name>Zn(2+)</name>
        <dbReference type="ChEBI" id="CHEBI:29105"/>
    </cofactor>
    <text evidence="6">Binds 1 zinc ion per subunit.</text>
</comment>
<evidence type="ECO:0000256" key="3">
    <source>
        <dbReference type="ARBA" id="ARBA00022801"/>
    </source>
</evidence>
<dbReference type="GO" id="GO:0046872">
    <property type="term" value="F:metal ion binding"/>
    <property type="evidence" value="ECO:0007669"/>
    <property type="project" value="UniProtKB-KW"/>
</dbReference>
<evidence type="ECO:0000256" key="4">
    <source>
        <dbReference type="ARBA" id="ARBA00022833"/>
    </source>
</evidence>
<keyword evidence="3 6" id="KW-0378">Hydrolase</keyword>
<dbReference type="CDD" id="cd07331">
    <property type="entry name" value="M48C_Oma1_like"/>
    <property type="match status" value="1"/>
</dbReference>
<dbReference type="Gene3D" id="3.30.2010.10">
    <property type="entry name" value="Metalloproteases ('zincins'), catalytic domain"/>
    <property type="match status" value="1"/>
</dbReference>
<dbReference type="Pfam" id="PF01435">
    <property type="entry name" value="Peptidase_M48"/>
    <property type="match status" value="1"/>
</dbReference>
<keyword evidence="4 6" id="KW-0862">Zinc</keyword>
<dbReference type="PROSITE" id="PS51257">
    <property type="entry name" value="PROKAR_LIPOPROTEIN"/>
    <property type="match status" value="1"/>
</dbReference>
<dbReference type="GO" id="GO:0004222">
    <property type="term" value="F:metalloendopeptidase activity"/>
    <property type="evidence" value="ECO:0007669"/>
    <property type="project" value="InterPro"/>
</dbReference>
<dbReference type="InterPro" id="IPR051156">
    <property type="entry name" value="Mito/Outer_Membr_Metalloprot"/>
</dbReference>
<name>A0A378U737_MYROD</name>
<gene>
    <name evidence="8" type="primary">yggG_2</name>
    <name evidence="8" type="ORF">NCTC11179_03508</name>
</gene>
<dbReference type="Proteomes" id="UP000255024">
    <property type="component" value="Unassembled WGS sequence"/>
</dbReference>
<evidence type="ECO:0000256" key="6">
    <source>
        <dbReference type="RuleBase" id="RU003983"/>
    </source>
</evidence>
<organism evidence="8 9">
    <name type="scientific">Myroides odoratus</name>
    <name type="common">Flavobacterium odoratum</name>
    <dbReference type="NCBI Taxonomy" id="256"/>
    <lineage>
        <taxon>Bacteria</taxon>
        <taxon>Pseudomonadati</taxon>
        <taxon>Bacteroidota</taxon>
        <taxon>Flavobacteriia</taxon>
        <taxon>Flavobacteriales</taxon>
        <taxon>Flavobacteriaceae</taxon>
        <taxon>Myroides</taxon>
    </lineage>
</organism>
<dbReference type="RefSeq" id="WP_115092576.1">
    <property type="nucleotide sequence ID" value="NZ_CP068107.1"/>
</dbReference>
<feature type="domain" description="Peptidase M48" evidence="7">
    <location>
        <begin position="90"/>
        <end position="254"/>
    </location>
</feature>
<evidence type="ECO:0000313" key="9">
    <source>
        <dbReference type="Proteomes" id="UP000255024"/>
    </source>
</evidence>
<dbReference type="EMBL" id="UGQL01000002">
    <property type="protein sequence ID" value="STZ69983.1"/>
    <property type="molecule type" value="Genomic_DNA"/>
</dbReference>
<keyword evidence="9" id="KW-1185">Reference proteome</keyword>
<dbReference type="PANTHER" id="PTHR22726">
    <property type="entry name" value="METALLOENDOPEPTIDASE OMA1"/>
    <property type="match status" value="1"/>
</dbReference>
<dbReference type="GO" id="GO:0016020">
    <property type="term" value="C:membrane"/>
    <property type="evidence" value="ECO:0007669"/>
    <property type="project" value="TreeGrafter"/>
</dbReference>
<evidence type="ECO:0000256" key="1">
    <source>
        <dbReference type="ARBA" id="ARBA00022670"/>
    </source>
</evidence>
<proteinExistence type="inferred from homology"/>
<keyword evidence="2" id="KW-0479">Metal-binding</keyword>
<dbReference type="AlphaFoldDB" id="A0A378U737"/>
<evidence type="ECO:0000256" key="5">
    <source>
        <dbReference type="ARBA" id="ARBA00023049"/>
    </source>
</evidence>
<accession>A0A378U737</accession>
<keyword evidence="1 6" id="KW-0645">Protease</keyword>
<dbReference type="EC" id="3.4.24.-" evidence="8"/>